<feature type="binding site" evidence="8">
    <location>
        <position position="217"/>
    </location>
    <ligand>
        <name>Zn(2+)</name>
        <dbReference type="ChEBI" id="CHEBI:29105"/>
        <note>catalytic</note>
    </ligand>
</feature>
<feature type="binding site" evidence="8">
    <location>
        <position position="221"/>
    </location>
    <ligand>
        <name>Zn(2+)</name>
        <dbReference type="ChEBI" id="CHEBI:29105"/>
        <note>catalytic</note>
    </ligand>
</feature>
<dbReference type="GO" id="GO:0016811">
    <property type="term" value="F:hydrolase activity, acting on carbon-nitrogen (but not peptide) bonds, in linear amides"/>
    <property type="evidence" value="ECO:0007669"/>
    <property type="project" value="InterPro"/>
</dbReference>
<reference evidence="10" key="1">
    <citation type="journal article" date="2021" name="Genome Biol. Evol.">
        <title>A High-Quality Reference Genome for a Parasitic Bivalve with Doubly Uniparental Inheritance (Bivalvia: Unionida).</title>
        <authorList>
            <person name="Smith C.H."/>
        </authorList>
    </citation>
    <scope>NUCLEOTIDE SEQUENCE</scope>
    <source>
        <strain evidence="10">CHS0354</strain>
    </source>
</reference>
<dbReference type="EMBL" id="JAEAOA010000031">
    <property type="protein sequence ID" value="KAK3610821.1"/>
    <property type="molecule type" value="Genomic_DNA"/>
</dbReference>
<sequence length="269" mass="30944">MAPKGPSVHGIWGIPSATIDWCEENYAVTHYIAEFWNTVSNLVMIVPPFIMILIVIKQKFENRFLFCHLGVLSVGVGSWCFHMTLLYSMQLLDELPMIWGTAFLVYSFIEVASPPNSHNKPLEVILLLYCLVVTIIYMTTNNTVFHEIAYGLMVACMVFASVRMLLTMECSKPLFITAFIFYMVGFFLWNIDNVYCGKLSYIRKDFAGMLGPLLEMHAWWHILAGIGTYLSIIFVTHTRYTHLKKNPQFKVWLGFWPYVTLEATAGKKY</sequence>
<comment type="subcellular location">
    <subcellularLocation>
        <location evidence="1">Membrane</location>
        <topology evidence="1">Multi-pass membrane protein</topology>
    </subcellularLocation>
</comment>
<evidence type="ECO:0000256" key="6">
    <source>
        <dbReference type="ARBA" id="ARBA00023136"/>
    </source>
</evidence>
<evidence type="ECO:0000256" key="8">
    <source>
        <dbReference type="PIRSR" id="PIRSR608901-2"/>
    </source>
</evidence>
<dbReference type="Proteomes" id="UP001195483">
    <property type="component" value="Unassembled WGS sequence"/>
</dbReference>
<keyword evidence="3 9" id="KW-0812">Transmembrane</keyword>
<feature type="binding site" evidence="7">
    <location>
        <position position="25"/>
    </location>
    <ligand>
        <name>Ca(2+)</name>
        <dbReference type="ChEBI" id="CHEBI:29108"/>
    </ligand>
</feature>
<evidence type="ECO:0000256" key="5">
    <source>
        <dbReference type="ARBA" id="ARBA00022989"/>
    </source>
</evidence>
<feature type="transmembrane region" description="Helical" evidence="9">
    <location>
        <begin position="173"/>
        <end position="191"/>
    </location>
</feature>
<reference evidence="10" key="3">
    <citation type="submission" date="2023-05" db="EMBL/GenBank/DDBJ databases">
        <authorList>
            <person name="Smith C.H."/>
        </authorList>
    </citation>
    <scope>NUCLEOTIDE SEQUENCE</scope>
    <source>
        <strain evidence="10">CHS0354</strain>
        <tissue evidence="10">Mantle</tissue>
    </source>
</reference>
<evidence type="ECO:0000313" key="10">
    <source>
        <dbReference type="EMBL" id="KAK3610821.1"/>
    </source>
</evidence>
<feature type="transmembrane region" description="Helical" evidence="9">
    <location>
        <begin position="124"/>
        <end position="142"/>
    </location>
</feature>
<evidence type="ECO:0000256" key="4">
    <source>
        <dbReference type="ARBA" id="ARBA00022801"/>
    </source>
</evidence>
<evidence type="ECO:0000256" key="3">
    <source>
        <dbReference type="ARBA" id="ARBA00022692"/>
    </source>
</evidence>
<gene>
    <name evidence="10" type="ORF">CHS0354_000046</name>
</gene>
<evidence type="ECO:0000256" key="7">
    <source>
        <dbReference type="PIRSR" id="PIRSR608901-1"/>
    </source>
</evidence>
<keyword evidence="8" id="KW-0862">Zinc</keyword>
<keyword evidence="4 9" id="KW-0378">Hydrolase</keyword>
<feature type="binding site" evidence="7">
    <location>
        <position position="21"/>
    </location>
    <ligand>
        <name>Ca(2+)</name>
        <dbReference type="ChEBI" id="CHEBI:29108"/>
    </ligand>
</feature>
<dbReference type="GO" id="GO:0005789">
    <property type="term" value="C:endoplasmic reticulum membrane"/>
    <property type="evidence" value="ECO:0007669"/>
    <property type="project" value="TreeGrafter"/>
</dbReference>
<dbReference type="PANTHER" id="PTHR46187:SF3">
    <property type="entry name" value="ALKALINE CERAMIDASE 3"/>
    <property type="match status" value="1"/>
</dbReference>
<feature type="binding site" evidence="7">
    <location>
        <position position="34"/>
    </location>
    <ligand>
        <name>Ca(2+)</name>
        <dbReference type="ChEBI" id="CHEBI:29108"/>
    </ligand>
</feature>
<feature type="transmembrane region" description="Helical" evidence="9">
    <location>
        <begin position="218"/>
        <end position="236"/>
    </location>
</feature>
<dbReference type="GO" id="GO:0046872">
    <property type="term" value="F:metal ion binding"/>
    <property type="evidence" value="ECO:0007669"/>
    <property type="project" value="UniProtKB-KW"/>
</dbReference>
<organism evidence="10 11">
    <name type="scientific">Potamilus streckersoni</name>
    <dbReference type="NCBI Taxonomy" id="2493646"/>
    <lineage>
        <taxon>Eukaryota</taxon>
        <taxon>Metazoa</taxon>
        <taxon>Spiralia</taxon>
        <taxon>Lophotrochozoa</taxon>
        <taxon>Mollusca</taxon>
        <taxon>Bivalvia</taxon>
        <taxon>Autobranchia</taxon>
        <taxon>Heteroconchia</taxon>
        <taxon>Palaeoheterodonta</taxon>
        <taxon>Unionida</taxon>
        <taxon>Unionoidea</taxon>
        <taxon>Unionidae</taxon>
        <taxon>Ambleminae</taxon>
        <taxon>Lampsilini</taxon>
        <taxon>Potamilus</taxon>
    </lineage>
</organism>
<comment type="caution">
    <text evidence="10">The sequence shown here is derived from an EMBL/GenBank/DDBJ whole genome shotgun (WGS) entry which is preliminary data.</text>
</comment>
<evidence type="ECO:0000256" key="2">
    <source>
        <dbReference type="ARBA" id="ARBA00009780"/>
    </source>
</evidence>
<dbReference type="EC" id="3.5.1.-" evidence="9"/>
<feature type="transmembrane region" description="Helical" evidence="9">
    <location>
        <begin position="148"/>
        <end position="166"/>
    </location>
</feature>
<dbReference type="PANTHER" id="PTHR46187">
    <property type="entry name" value="ALKALINE CERAMIDASE 3"/>
    <property type="match status" value="1"/>
</dbReference>
<comment type="similarity">
    <text evidence="2 9">Belongs to the alkaline ceramidase family.</text>
</comment>
<feature type="transmembrane region" description="Helical" evidence="9">
    <location>
        <begin position="35"/>
        <end position="56"/>
    </location>
</feature>
<comment type="cofactor">
    <cofactor evidence="8">
        <name>Zn(2+)</name>
        <dbReference type="ChEBI" id="CHEBI:29105"/>
    </cofactor>
</comment>
<keyword evidence="7" id="KW-0479">Metal-binding</keyword>
<keyword evidence="7" id="KW-0106">Calcium</keyword>
<name>A0AAE0TI42_9BIVA</name>
<keyword evidence="6 9" id="KW-0472">Membrane</keyword>
<dbReference type="InterPro" id="IPR008901">
    <property type="entry name" value="ACER"/>
</dbReference>
<keyword evidence="11" id="KW-1185">Reference proteome</keyword>
<evidence type="ECO:0000256" key="9">
    <source>
        <dbReference type="RuleBase" id="RU364079"/>
    </source>
</evidence>
<feature type="binding site" evidence="7">
    <location>
        <position position="20"/>
    </location>
    <ligand>
        <name>Ca(2+)</name>
        <dbReference type="ChEBI" id="CHEBI:29108"/>
    </ligand>
</feature>
<keyword evidence="9" id="KW-0443">Lipid metabolism</keyword>
<proteinExistence type="inferred from homology"/>
<dbReference type="Pfam" id="PF05875">
    <property type="entry name" value="Ceramidase"/>
    <property type="match status" value="1"/>
</dbReference>
<comment type="function">
    <text evidence="9">Hydrolyzes the sphingolipid ceramide into sphingosine and free fatty acid.</text>
</comment>
<dbReference type="AlphaFoldDB" id="A0AAE0TI42"/>
<accession>A0AAE0TI42</accession>
<evidence type="ECO:0000256" key="1">
    <source>
        <dbReference type="ARBA" id="ARBA00004141"/>
    </source>
</evidence>
<feature type="transmembrane region" description="Helical" evidence="9">
    <location>
        <begin position="65"/>
        <end position="89"/>
    </location>
</feature>
<feature type="binding site" evidence="8">
    <location>
        <position position="82"/>
    </location>
    <ligand>
        <name>Zn(2+)</name>
        <dbReference type="ChEBI" id="CHEBI:29105"/>
        <note>catalytic</note>
    </ligand>
</feature>
<dbReference type="GO" id="GO:0006672">
    <property type="term" value="P:ceramide metabolic process"/>
    <property type="evidence" value="ECO:0007669"/>
    <property type="project" value="InterPro"/>
</dbReference>
<dbReference type="GO" id="GO:0071602">
    <property type="term" value="P:phytosphingosine biosynthetic process"/>
    <property type="evidence" value="ECO:0007669"/>
    <property type="project" value="TreeGrafter"/>
</dbReference>
<keyword evidence="5 9" id="KW-1133">Transmembrane helix</keyword>
<feature type="binding site" evidence="7">
    <location>
        <position position="23"/>
    </location>
    <ligand>
        <name>Ca(2+)</name>
        <dbReference type="ChEBI" id="CHEBI:29108"/>
    </ligand>
</feature>
<evidence type="ECO:0000313" key="11">
    <source>
        <dbReference type="Proteomes" id="UP001195483"/>
    </source>
</evidence>
<protein>
    <recommendedName>
        <fullName evidence="9">Alkaline ceramidase</fullName>
        <ecNumber evidence="9">3.5.1.-</ecNumber>
    </recommendedName>
</protein>
<reference evidence="10" key="2">
    <citation type="journal article" date="2021" name="Genome Biol. Evol.">
        <title>Developing a high-quality reference genome for a parasitic bivalve with doubly uniparental inheritance (Bivalvia: Unionida).</title>
        <authorList>
            <person name="Smith C.H."/>
        </authorList>
    </citation>
    <scope>NUCLEOTIDE SEQUENCE</scope>
    <source>
        <strain evidence="10">CHS0354</strain>
        <tissue evidence="10">Mantle</tissue>
    </source>
</reference>
<feature type="transmembrane region" description="Helical" evidence="9">
    <location>
        <begin position="95"/>
        <end position="112"/>
    </location>
</feature>